<evidence type="ECO:0000313" key="2">
    <source>
        <dbReference type="Proteomes" id="UP001642487"/>
    </source>
</evidence>
<dbReference type="Proteomes" id="UP001642487">
    <property type="component" value="Chromosome 7"/>
</dbReference>
<dbReference type="EMBL" id="OZ021741">
    <property type="protein sequence ID" value="CAK9325847.1"/>
    <property type="molecule type" value="Genomic_DNA"/>
</dbReference>
<organism evidence="1 2">
    <name type="scientific">Citrullus colocynthis</name>
    <name type="common">colocynth</name>
    <dbReference type="NCBI Taxonomy" id="252529"/>
    <lineage>
        <taxon>Eukaryota</taxon>
        <taxon>Viridiplantae</taxon>
        <taxon>Streptophyta</taxon>
        <taxon>Embryophyta</taxon>
        <taxon>Tracheophyta</taxon>
        <taxon>Spermatophyta</taxon>
        <taxon>Magnoliopsida</taxon>
        <taxon>eudicotyledons</taxon>
        <taxon>Gunneridae</taxon>
        <taxon>Pentapetalae</taxon>
        <taxon>rosids</taxon>
        <taxon>fabids</taxon>
        <taxon>Cucurbitales</taxon>
        <taxon>Cucurbitaceae</taxon>
        <taxon>Benincaseae</taxon>
        <taxon>Citrullus</taxon>
    </lineage>
</organism>
<gene>
    <name evidence="1" type="ORF">CITCOLO1_LOCUS18120</name>
</gene>
<reference evidence="1 2" key="1">
    <citation type="submission" date="2024-03" db="EMBL/GenBank/DDBJ databases">
        <authorList>
            <person name="Gkanogiannis A."/>
            <person name="Becerra Lopez-Lavalle L."/>
        </authorList>
    </citation>
    <scope>NUCLEOTIDE SEQUENCE [LARGE SCALE GENOMIC DNA]</scope>
</reference>
<evidence type="ECO:0000313" key="1">
    <source>
        <dbReference type="EMBL" id="CAK9325847.1"/>
    </source>
</evidence>
<proteinExistence type="predicted"/>
<name>A0ABP0YZ82_9ROSI</name>
<protein>
    <submittedName>
        <fullName evidence="1">Uncharacterized protein</fullName>
    </submittedName>
</protein>
<sequence>MLEEREEIEEKLEEKDLNKEVVLNHAIATPQQGTFDMLQDVKHPDEIKRRSTIGIFDLFTCYSLQKKPKEERLNKEEIMEDYNAPEVIVNVNIMTRYKLCDHNEVETIIGKISKP</sequence>
<keyword evidence="2" id="KW-1185">Reference proteome</keyword>
<accession>A0ABP0YZ82</accession>